<dbReference type="PANTHER" id="PTHR47976">
    <property type="entry name" value="G-TYPE LECTIN S-RECEPTOR-LIKE SERINE/THREONINE-PROTEIN KINASE SD2-5"/>
    <property type="match status" value="1"/>
</dbReference>
<evidence type="ECO:0000259" key="2">
    <source>
        <dbReference type="PROSITE" id="PS50927"/>
    </source>
</evidence>
<reference evidence="3 4" key="1">
    <citation type="submission" date="2020-10" db="EMBL/GenBank/DDBJ databases">
        <title>The Coptis chinensis genome and diversification of protoberbering-type alkaloids.</title>
        <authorList>
            <person name="Wang B."/>
            <person name="Shu S."/>
            <person name="Song C."/>
            <person name="Liu Y."/>
        </authorList>
    </citation>
    <scope>NUCLEOTIDE SEQUENCE [LARGE SCALE GENOMIC DNA]</scope>
    <source>
        <strain evidence="3">HL-2020</strain>
        <tissue evidence="3">Leaf</tissue>
    </source>
</reference>
<feature type="domain" description="Bulb-type lectin" evidence="2">
    <location>
        <begin position="1"/>
        <end position="87"/>
    </location>
</feature>
<comment type="caution">
    <text evidence="3">The sequence shown here is derived from an EMBL/GenBank/DDBJ whole genome shotgun (WGS) entry which is preliminary data.</text>
</comment>
<dbReference type="InterPro" id="IPR036426">
    <property type="entry name" value="Bulb-type_lectin_dom_sf"/>
</dbReference>
<dbReference type="InterPro" id="IPR051343">
    <property type="entry name" value="G-type_lectin_kinases/EP1-like"/>
</dbReference>
<organism evidence="3 4">
    <name type="scientific">Coptis chinensis</name>
    <dbReference type="NCBI Taxonomy" id="261450"/>
    <lineage>
        <taxon>Eukaryota</taxon>
        <taxon>Viridiplantae</taxon>
        <taxon>Streptophyta</taxon>
        <taxon>Embryophyta</taxon>
        <taxon>Tracheophyta</taxon>
        <taxon>Spermatophyta</taxon>
        <taxon>Magnoliopsida</taxon>
        <taxon>Ranunculales</taxon>
        <taxon>Ranunculaceae</taxon>
        <taxon>Coptidoideae</taxon>
        <taxon>Coptis</taxon>
    </lineage>
</organism>
<dbReference type="PANTHER" id="PTHR47976:SF115">
    <property type="entry name" value="RECEPTOR-LIKE SERINE_THREONINE-PROTEIN KINASE"/>
    <property type="match status" value="1"/>
</dbReference>
<accession>A0A835LC98</accession>
<name>A0A835LC98_9MAGN</name>
<dbReference type="OrthoDB" id="1884773at2759"/>
<dbReference type="CDD" id="cd00028">
    <property type="entry name" value="B_lectin"/>
    <property type="match status" value="1"/>
</dbReference>
<sequence>MQYWNIFHSFFKAGCRLVWQANRDKLVGKNSTVAFGRDGNLVLSNAQGNVVWQTNTANKGVVDLKLLANGNLVLLDKMGRFVWQSFDRPTDTILVSQSLRSSW</sequence>
<dbReference type="PROSITE" id="PS50927">
    <property type="entry name" value="BULB_LECTIN"/>
    <property type="match status" value="1"/>
</dbReference>
<dbReference type="Gene3D" id="2.90.10.10">
    <property type="entry name" value="Bulb-type lectin domain"/>
    <property type="match status" value="1"/>
</dbReference>
<dbReference type="AlphaFoldDB" id="A0A835LC98"/>
<dbReference type="SUPFAM" id="SSF51110">
    <property type="entry name" value="alpha-D-mannose-specific plant lectins"/>
    <property type="match status" value="1"/>
</dbReference>
<keyword evidence="1" id="KW-0732">Signal</keyword>
<evidence type="ECO:0000313" key="4">
    <source>
        <dbReference type="Proteomes" id="UP000631114"/>
    </source>
</evidence>
<evidence type="ECO:0000256" key="1">
    <source>
        <dbReference type="ARBA" id="ARBA00022729"/>
    </source>
</evidence>
<keyword evidence="4" id="KW-1185">Reference proteome</keyword>
<proteinExistence type="predicted"/>
<dbReference type="Pfam" id="PF01453">
    <property type="entry name" value="B_lectin"/>
    <property type="match status" value="1"/>
</dbReference>
<gene>
    <name evidence="3" type="ORF">IFM89_019704</name>
</gene>
<dbReference type="Proteomes" id="UP000631114">
    <property type="component" value="Unassembled WGS sequence"/>
</dbReference>
<dbReference type="InterPro" id="IPR001480">
    <property type="entry name" value="Bulb-type_lectin_dom"/>
</dbReference>
<dbReference type="EMBL" id="JADFTS010000009">
    <property type="protein sequence ID" value="KAF9589195.1"/>
    <property type="molecule type" value="Genomic_DNA"/>
</dbReference>
<protein>
    <recommendedName>
        <fullName evidence="2">Bulb-type lectin domain-containing protein</fullName>
    </recommendedName>
</protein>
<dbReference type="SMART" id="SM00108">
    <property type="entry name" value="B_lectin"/>
    <property type="match status" value="1"/>
</dbReference>
<evidence type="ECO:0000313" key="3">
    <source>
        <dbReference type="EMBL" id="KAF9589195.1"/>
    </source>
</evidence>